<evidence type="ECO:0000259" key="1">
    <source>
        <dbReference type="Pfam" id="PF00149"/>
    </source>
</evidence>
<comment type="caution">
    <text evidence="2">The sequence shown here is derived from an EMBL/GenBank/DDBJ whole genome shotgun (WGS) entry which is preliminary data.</text>
</comment>
<evidence type="ECO:0000313" key="3">
    <source>
        <dbReference type="Proteomes" id="UP001576780"/>
    </source>
</evidence>
<dbReference type="PANTHER" id="PTHR35769:SF2">
    <property type="entry name" value="CALCINEURIN-LIKE METALLO-PHOSPHOESTERASE SUPERFAMILY PROTEIN"/>
    <property type="match status" value="1"/>
</dbReference>
<accession>A0ABV4WVX1</accession>
<dbReference type="SUPFAM" id="SSF56300">
    <property type="entry name" value="Metallo-dependent phosphatases"/>
    <property type="match status" value="1"/>
</dbReference>
<dbReference type="CDD" id="cd07397">
    <property type="entry name" value="MPP_NostocDevT-like"/>
    <property type="match status" value="1"/>
</dbReference>
<dbReference type="Proteomes" id="UP001576780">
    <property type="component" value="Unassembled WGS sequence"/>
</dbReference>
<evidence type="ECO:0000313" key="2">
    <source>
        <dbReference type="EMBL" id="MFB2838773.1"/>
    </source>
</evidence>
<feature type="domain" description="Calcineurin-like phosphoesterase" evidence="1">
    <location>
        <begin position="11"/>
        <end position="226"/>
    </location>
</feature>
<dbReference type="Gene3D" id="3.60.21.10">
    <property type="match status" value="1"/>
</dbReference>
<dbReference type="InterPro" id="IPR004843">
    <property type="entry name" value="Calcineurin-like_PHP"/>
</dbReference>
<keyword evidence="3" id="KW-1185">Reference proteome</keyword>
<dbReference type="Pfam" id="PF00149">
    <property type="entry name" value="Metallophos"/>
    <property type="match status" value="1"/>
</dbReference>
<dbReference type="RefSeq" id="WP_413281069.1">
    <property type="nucleotide sequence ID" value="NZ_JBHFNT010000277.1"/>
</dbReference>
<dbReference type="NCBIfam" id="TIGR04168">
    <property type="entry name" value="TIGR04168 family protein"/>
    <property type="match status" value="1"/>
</dbReference>
<dbReference type="InterPro" id="IPR029052">
    <property type="entry name" value="Metallo-depent_PP-like"/>
</dbReference>
<dbReference type="InterPro" id="IPR027629">
    <property type="entry name" value="DevT-like"/>
</dbReference>
<sequence>MGILGNQNQLIKIAVVGDVHDQWEAADGEALRCLGVDLVLFVGDFGNESVEVVEAIASLDIPKAAVLGNHDAWYTATEWGRQRCPYDRKQEDWVQDQLDLLGESHVGYSKLDFPQFNLTVVGGRPFSWGGEVWRNADFYLKRYGVTDFTQSTERIMAAVKDAAYDRIIFLGHNGPLGLGDRAEDPCGKDWEPLGGDFGDLDLADAIAQSKNLGKSVPLVTFGHMHHHLRHRKDRLRTPISTSDDGTVYLNSASVPRIIHKGDRTQRNFSLVTLQSGIVTQASLVWVDKDYSVISEEILYQLSPNQAQTACSHL</sequence>
<name>A0ABV4WVX1_9CYAN</name>
<gene>
    <name evidence="2" type="ORF">ACE1CA_30155</name>
</gene>
<dbReference type="PANTHER" id="PTHR35769">
    <property type="entry name" value="CALCINEURIN-LIKE METALLO-PHOSPHOESTERASE SUPERFAMILY PROTEIN"/>
    <property type="match status" value="1"/>
</dbReference>
<organism evidence="2 3">
    <name type="scientific">Floridaenema evergladense BLCC-F167</name>
    <dbReference type="NCBI Taxonomy" id="3153639"/>
    <lineage>
        <taxon>Bacteria</taxon>
        <taxon>Bacillati</taxon>
        <taxon>Cyanobacteriota</taxon>
        <taxon>Cyanophyceae</taxon>
        <taxon>Oscillatoriophycideae</taxon>
        <taxon>Aerosakkonematales</taxon>
        <taxon>Aerosakkonemataceae</taxon>
        <taxon>Floridanema</taxon>
        <taxon>Floridanema evergladense</taxon>
    </lineage>
</organism>
<protein>
    <submittedName>
        <fullName evidence="2">TIGR04168 family protein</fullName>
    </submittedName>
</protein>
<dbReference type="EMBL" id="JBHFNT010000277">
    <property type="protein sequence ID" value="MFB2838773.1"/>
    <property type="molecule type" value="Genomic_DNA"/>
</dbReference>
<reference evidence="2 3" key="1">
    <citation type="submission" date="2024-09" db="EMBL/GenBank/DDBJ databases">
        <title>Floridaenema gen nov. (Aerosakkonemataceae, Aerosakkonematales ord. nov., Cyanobacteria) from benthic tropical and subtropical fresh waters, with the description of four new species.</title>
        <authorList>
            <person name="Moretto J.A."/>
            <person name="Berthold D.E."/>
            <person name="Lefler F.W."/>
            <person name="Huang I.-S."/>
            <person name="Laughinghouse H. IV."/>
        </authorList>
    </citation>
    <scope>NUCLEOTIDE SEQUENCE [LARGE SCALE GENOMIC DNA]</scope>
    <source>
        <strain evidence="2 3">BLCC-F167</strain>
    </source>
</reference>
<proteinExistence type="predicted"/>